<keyword evidence="3" id="KW-0813">Transport</keyword>
<proteinExistence type="inferred from homology"/>
<evidence type="ECO:0000313" key="13">
    <source>
        <dbReference type="EMBL" id="KZB66151.1"/>
    </source>
</evidence>
<keyword evidence="6 8" id="KW-0175">Coiled coil</keyword>
<evidence type="ECO:0000259" key="12">
    <source>
        <dbReference type="Pfam" id="PF25967"/>
    </source>
</evidence>
<feature type="coiled-coil region" evidence="8">
    <location>
        <begin position="103"/>
        <end position="182"/>
    </location>
</feature>
<dbReference type="PANTHER" id="PTHR30469">
    <property type="entry name" value="MULTIDRUG RESISTANCE PROTEIN MDTA"/>
    <property type="match status" value="1"/>
</dbReference>
<dbReference type="AlphaFoldDB" id="A0A154L7V9"/>
<comment type="caution">
    <text evidence="13">The sequence shown here is derived from an EMBL/GenBank/DDBJ whole genome shotgun (WGS) entry which is preliminary data.</text>
</comment>
<dbReference type="GO" id="GO:0019898">
    <property type="term" value="C:extrinsic component of membrane"/>
    <property type="evidence" value="ECO:0007669"/>
    <property type="project" value="InterPro"/>
</dbReference>
<reference evidence="13 14" key="1">
    <citation type="submission" date="2015-12" db="EMBL/GenBank/DDBJ databases">
        <title>Genome sequence of Thalassospira lucentensis MCCC 1A02072.</title>
        <authorList>
            <person name="Lu L."/>
            <person name="Lai Q."/>
            <person name="Shao Z."/>
            <person name="Qian P."/>
        </authorList>
    </citation>
    <scope>NUCLEOTIDE SEQUENCE [LARGE SCALE GENOMIC DNA]</scope>
    <source>
        <strain evidence="13 14">MCCC 1A02072</strain>
    </source>
</reference>
<dbReference type="InterPro" id="IPR058627">
    <property type="entry name" value="MdtA-like_C"/>
</dbReference>
<dbReference type="Gene3D" id="2.40.50.100">
    <property type="match status" value="1"/>
</dbReference>
<protein>
    <submittedName>
        <fullName evidence="13">Efflux transporter periplasmic adaptor subunit</fullName>
    </submittedName>
</protein>
<evidence type="ECO:0000256" key="1">
    <source>
        <dbReference type="ARBA" id="ARBA00004236"/>
    </source>
</evidence>
<dbReference type="Gene3D" id="2.40.420.20">
    <property type="match status" value="1"/>
</dbReference>
<evidence type="ECO:0000256" key="8">
    <source>
        <dbReference type="SAM" id="Coils"/>
    </source>
</evidence>
<dbReference type="InterPro" id="IPR030190">
    <property type="entry name" value="MacA_alpha-hairpin_sf"/>
</dbReference>
<dbReference type="GO" id="GO:1990961">
    <property type="term" value="P:xenobiotic detoxification by transmembrane export across the plasma membrane"/>
    <property type="evidence" value="ECO:0007669"/>
    <property type="project" value="InterPro"/>
</dbReference>
<keyword evidence="5" id="KW-0997">Cell inner membrane</keyword>
<dbReference type="InterPro" id="IPR006143">
    <property type="entry name" value="RND_pump_MFP"/>
</dbReference>
<dbReference type="GO" id="GO:1990281">
    <property type="term" value="C:efflux pump complex"/>
    <property type="evidence" value="ECO:0007669"/>
    <property type="project" value="TreeGrafter"/>
</dbReference>
<dbReference type="InterPro" id="IPR058624">
    <property type="entry name" value="MdtA-like_HH"/>
</dbReference>
<evidence type="ECO:0000259" key="9">
    <source>
        <dbReference type="Pfam" id="PF25876"/>
    </source>
</evidence>
<keyword evidence="7" id="KW-0472">Membrane</keyword>
<feature type="domain" description="Multidrug resistance protein MdtA-like barrel-sandwich hybrid" evidence="10">
    <location>
        <begin position="63"/>
        <end position="217"/>
    </location>
</feature>
<gene>
    <name evidence="13" type="ORF">AUP42_16310</name>
</gene>
<organism evidence="13 14">
    <name type="scientific">Thalassospira lucentensis</name>
    <dbReference type="NCBI Taxonomy" id="168935"/>
    <lineage>
        <taxon>Bacteria</taxon>
        <taxon>Pseudomonadati</taxon>
        <taxon>Pseudomonadota</taxon>
        <taxon>Alphaproteobacteria</taxon>
        <taxon>Rhodospirillales</taxon>
        <taxon>Thalassospiraceae</taxon>
        <taxon>Thalassospira</taxon>
    </lineage>
</organism>
<dbReference type="SUPFAM" id="SSF111369">
    <property type="entry name" value="HlyD-like secretion proteins"/>
    <property type="match status" value="1"/>
</dbReference>
<evidence type="ECO:0000313" key="14">
    <source>
        <dbReference type="Proteomes" id="UP000076335"/>
    </source>
</evidence>
<evidence type="ECO:0000256" key="4">
    <source>
        <dbReference type="ARBA" id="ARBA00022475"/>
    </source>
</evidence>
<dbReference type="Gene3D" id="2.40.30.170">
    <property type="match status" value="1"/>
</dbReference>
<comment type="subcellular location">
    <subcellularLocation>
        <location evidence="1">Cell membrane</location>
    </subcellularLocation>
</comment>
<dbReference type="OrthoDB" id="9791520at2"/>
<evidence type="ECO:0000259" key="11">
    <source>
        <dbReference type="Pfam" id="PF25944"/>
    </source>
</evidence>
<feature type="domain" description="Multidrug resistance protein MdtA-like C-terminal permuted SH3" evidence="12">
    <location>
        <begin position="315"/>
        <end position="374"/>
    </location>
</feature>
<dbReference type="Pfam" id="PF25967">
    <property type="entry name" value="RND-MFP_C"/>
    <property type="match status" value="1"/>
</dbReference>
<accession>A0A154L7V9</accession>
<sequence length="394" mass="42003">MKKSSRTARNLVIAVIIILAAGWMAQAYLFPSEAKTGYVTTKPRIGKVADTVLASGTITASKLVSVGAQVSGQIKALHVDLGDEIKEGDLIAEIDPSTQQNDLRDAEAALANIKAQLAAKQAELKQAELDYARQKKMRALDASPQEDFESAEATLNVTKAEIAALNAQIDQAKIAVDTAEIDLGYTKILAPMDGTVVALPVKEGQTVNAAQSTPTIIKLAQLDTMTVEAEISEADVIRVREGQPVSFTILGDPDTRYESTLRAIEPAPTGIEDDDDNTDDEAVYYNGLFDIANPDHRLRVWMTAEVTITLNEVENALIIPSAALSGPDKDGLYTVQVLNDKGDTIEKPVTVGMNTNINAQIISGISENDDIVIGATSGVVATSQSIRRGPGGMF</sequence>
<dbReference type="PANTHER" id="PTHR30469:SF33">
    <property type="entry name" value="SLR1207 PROTEIN"/>
    <property type="match status" value="1"/>
</dbReference>
<evidence type="ECO:0000259" key="10">
    <source>
        <dbReference type="Pfam" id="PF25917"/>
    </source>
</evidence>
<feature type="domain" description="Multidrug resistance protein MdtA-like alpha-helical hairpin" evidence="9">
    <location>
        <begin position="110"/>
        <end position="186"/>
    </location>
</feature>
<evidence type="ECO:0000256" key="3">
    <source>
        <dbReference type="ARBA" id="ARBA00022448"/>
    </source>
</evidence>
<dbReference type="Proteomes" id="UP000076335">
    <property type="component" value="Unassembled WGS sequence"/>
</dbReference>
<feature type="domain" description="Multidrug resistance protein MdtA-like beta-barrel" evidence="11">
    <location>
        <begin position="224"/>
        <end position="310"/>
    </location>
</feature>
<evidence type="ECO:0000256" key="7">
    <source>
        <dbReference type="ARBA" id="ARBA00023136"/>
    </source>
</evidence>
<dbReference type="NCBIfam" id="TIGR01730">
    <property type="entry name" value="RND_mfp"/>
    <property type="match status" value="1"/>
</dbReference>
<evidence type="ECO:0000256" key="6">
    <source>
        <dbReference type="ARBA" id="ARBA00023054"/>
    </source>
</evidence>
<dbReference type="Pfam" id="PF25944">
    <property type="entry name" value="Beta-barrel_RND"/>
    <property type="match status" value="1"/>
</dbReference>
<dbReference type="GO" id="GO:1990195">
    <property type="term" value="C:macrolide transmembrane transporter complex"/>
    <property type="evidence" value="ECO:0007669"/>
    <property type="project" value="InterPro"/>
</dbReference>
<dbReference type="Pfam" id="PF25917">
    <property type="entry name" value="BSH_RND"/>
    <property type="match status" value="1"/>
</dbReference>
<dbReference type="GO" id="GO:0030313">
    <property type="term" value="C:cell envelope"/>
    <property type="evidence" value="ECO:0007669"/>
    <property type="project" value="UniProtKB-SubCell"/>
</dbReference>
<evidence type="ECO:0000256" key="5">
    <source>
        <dbReference type="ARBA" id="ARBA00022519"/>
    </source>
</evidence>
<dbReference type="Gene3D" id="6.10.140.1990">
    <property type="match status" value="1"/>
</dbReference>
<dbReference type="InterPro" id="IPR058625">
    <property type="entry name" value="MdtA-like_BSH"/>
</dbReference>
<dbReference type="EMBL" id="LPVY01000007">
    <property type="protein sequence ID" value="KZB66151.1"/>
    <property type="molecule type" value="Genomic_DNA"/>
</dbReference>
<keyword evidence="4" id="KW-1003">Cell membrane</keyword>
<dbReference type="Pfam" id="PF25876">
    <property type="entry name" value="HH_MFP_RND"/>
    <property type="match status" value="1"/>
</dbReference>
<dbReference type="RefSeq" id="WP_062950896.1">
    <property type="nucleotide sequence ID" value="NZ_LPVY01000007.1"/>
</dbReference>
<dbReference type="InterPro" id="IPR058626">
    <property type="entry name" value="MdtA-like_b-barrel"/>
</dbReference>
<comment type="similarity">
    <text evidence="2">Belongs to the membrane fusion protein (MFP) (TC 8.A.1) family.</text>
</comment>
<name>A0A154L7V9_9PROT</name>
<dbReference type="GO" id="GO:0015562">
    <property type="term" value="F:efflux transmembrane transporter activity"/>
    <property type="evidence" value="ECO:0007669"/>
    <property type="project" value="TreeGrafter"/>
</dbReference>
<evidence type="ECO:0000256" key="2">
    <source>
        <dbReference type="ARBA" id="ARBA00009477"/>
    </source>
</evidence>